<dbReference type="SUPFAM" id="SSF51556">
    <property type="entry name" value="Metallo-dependent hydrolases"/>
    <property type="match status" value="1"/>
</dbReference>
<dbReference type="SUPFAM" id="SSF51338">
    <property type="entry name" value="Composite domain of metallo-dependent hydrolases"/>
    <property type="match status" value="1"/>
</dbReference>
<dbReference type="AlphaFoldDB" id="A0AA49JTU2"/>
<dbReference type="InterPro" id="IPR013108">
    <property type="entry name" value="Amidohydro_3"/>
</dbReference>
<dbReference type="Gene3D" id="3.20.20.140">
    <property type="entry name" value="Metal-dependent hydrolases"/>
    <property type="match status" value="1"/>
</dbReference>
<dbReference type="InterPro" id="IPR011059">
    <property type="entry name" value="Metal-dep_hydrolase_composite"/>
</dbReference>
<evidence type="ECO:0000313" key="4">
    <source>
        <dbReference type="EMBL" id="WKW14860.1"/>
    </source>
</evidence>
<dbReference type="KEGG" id="pspc:Strain318_001221"/>
<dbReference type="EMBL" id="CP130613">
    <property type="protein sequence ID" value="WKW14860.1"/>
    <property type="molecule type" value="Genomic_DNA"/>
</dbReference>
<dbReference type="PROSITE" id="PS51257">
    <property type="entry name" value="PROKAR_LIPOPROTEIN"/>
    <property type="match status" value="1"/>
</dbReference>
<evidence type="ECO:0000313" key="5">
    <source>
        <dbReference type="Proteomes" id="UP001229955"/>
    </source>
</evidence>
<name>A0AA49JTU2_9BACT</name>
<accession>A0AA49JYZ9</accession>
<evidence type="ECO:0000313" key="3">
    <source>
        <dbReference type="EMBL" id="WKW11950.1"/>
    </source>
</evidence>
<dbReference type="InterPro" id="IPR033932">
    <property type="entry name" value="YtcJ-like"/>
</dbReference>
<dbReference type="PANTHER" id="PTHR22642">
    <property type="entry name" value="IMIDAZOLONEPROPIONASE"/>
    <property type="match status" value="1"/>
</dbReference>
<evidence type="ECO:0000259" key="2">
    <source>
        <dbReference type="Pfam" id="PF07969"/>
    </source>
</evidence>
<organism evidence="3">
    <name type="scientific">Pseudogemmatithrix spongiicola</name>
    <dbReference type="NCBI Taxonomy" id="3062599"/>
    <lineage>
        <taxon>Bacteria</taxon>
        <taxon>Pseudomonadati</taxon>
        <taxon>Gemmatimonadota</taxon>
        <taxon>Gemmatimonadia</taxon>
        <taxon>Gemmatimonadales</taxon>
        <taxon>Gemmatimonadaceae</taxon>
        <taxon>Pseudogemmatithrix</taxon>
    </lineage>
</organism>
<dbReference type="InterPro" id="IPR032466">
    <property type="entry name" value="Metal_Hydrolase"/>
</dbReference>
<gene>
    <name evidence="3" type="ORF">Strain138_001221</name>
    <name evidence="4" type="ORF">Strain318_001221</name>
</gene>
<sequence>MRRVLLLAILAGLACAREAPPDAILHNGKVWTGDSLRPSATAIAIRGERIVAVGSDAEILALAGDSTAVEDLQGRRVIPGLHDAHWHFRTRRTADLGDAKDAAELVARLQAFAAEMPADAWITGRGWTPDMFPRNTAHRRFLDAAFPDRPVLITDRDGHQAIANATALRLAAVSAETRDPTDGVIVREPDGTPTGLLQESAMGLVRRLLPAPSELEVRRSLNELMAHAASVGLTAVQVANATTATEDSAIARAIAADSIRLRFRIAVPFTEAATDSVLDAYAARARRETGPYLRFGIAKGMLDGTVDAGTAAMLEPYTGTESRGLPMWELTPLLNTLARYDRAGLQVELHAIGDRAIRLALDAFDSLATRNGPRDRRGRVEHLEVPHPEDIPRFKRLGVIASTQAIFAMPGPTSMQNYVPLLGPVRERRAMPFKALDDAGAIQAFGSDYPVFPMDPLLGIYTAVTRQLADGTPRGGWVPEQRISVERALHFYTWGSAYAAYREHELGVLAPGYYADLVVLSEDILVPDPQALLRAKPVLTMLGGRAVHRAR</sequence>
<keyword evidence="1" id="KW-0732">Signal</keyword>
<accession>A0AA49JTU2</accession>
<dbReference type="EMBL" id="CP130612">
    <property type="protein sequence ID" value="WKW11950.1"/>
    <property type="molecule type" value="Genomic_DNA"/>
</dbReference>
<dbReference type="Pfam" id="PF07969">
    <property type="entry name" value="Amidohydro_3"/>
    <property type="match status" value="1"/>
</dbReference>
<reference evidence="3" key="1">
    <citation type="submission" date="2023-07" db="EMBL/GenBank/DDBJ databases">
        <authorList>
            <person name="Haufschild T."/>
            <person name="Kallscheuer N."/>
            <person name="Hammer J."/>
            <person name="Kohn T."/>
            <person name="Kabuu M."/>
            <person name="Jogler M."/>
            <person name="Wohfarth N."/>
            <person name="Heuer A."/>
            <person name="Rohde M."/>
            <person name="van Teeseling M.C.F."/>
            <person name="Jogler C."/>
        </authorList>
    </citation>
    <scope>NUCLEOTIDE SEQUENCE</scope>
    <source>
        <strain evidence="3">Strain 138</strain>
        <strain evidence="4">Strain 318</strain>
    </source>
</reference>
<protein>
    <submittedName>
        <fullName evidence="3">Amidohydrolase</fullName>
    </submittedName>
</protein>
<keyword evidence="5" id="KW-1185">Reference proteome</keyword>
<dbReference type="Gene3D" id="3.10.310.70">
    <property type="match status" value="1"/>
</dbReference>
<dbReference type="RefSeq" id="WP_367887629.1">
    <property type="nucleotide sequence ID" value="NZ_CP130612.1"/>
</dbReference>
<dbReference type="PANTHER" id="PTHR22642:SF2">
    <property type="entry name" value="PROTEIN LONG AFTER FAR-RED 3"/>
    <property type="match status" value="1"/>
</dbReference>
<proteinExistence type="predicted"/>
<dbReference type="GO" id="GO:0016810">
    <property type="term" value="F:hydrolase activity, acting on carbon-nitrogen (but not peptide) bonds"/>
    <property type="evidence" value="ECO:0007669"/>
    <property type="project" value="InterPro"/>
</dbReference>
<feature type="signal peptide" evidence="1">
    <location>
        <begin position="1"/>
        <end position="16"/>
    </location>
</feature>
<dbReference type="Gene3D" id="2.30.40.10">
    <property type="entry name" value="Urease, subunit C, domain 1"/>
    <property type="match status" value="1"/>
</dbReference>
<feature type="domain" description="Amidohydrolase 3" evidence="2">
    <location>
        <begin position="69"/>
        <end position="548"/>
    </location>
</feature>
<dbReference type="CDD" id="cd01300">
    <property type="entry name" value="YtcJ_like"/>
    <property type="match status" value="1"/>
</dbReference>
<feature type="chain" id="PRO_5041330608" evidence="1">
    <location>
        <begin position="17"/>
        <end position="551"/>
    </location>
</feature>
<dbReference type="Proteomes" id="UP001229955">
    <property type="component" value="Chromosome"/>
</dbReference>
<evidence type="ECO:0000256" key="1">
    <source>
        <dbReference type="SAM" id="SignalP"/>
    </source>
</evidence>